<name>A0A1B9PHN7_ALIFS</name>
<evidence type="ECO:0000313" key="2">
    <source>
        <dbReference type="EMBL" id="MUK43787.1"/>
    </source>
</evidence>
<evidence type="ECO:0000313" key="3">
    <source>
        <dbReference type="Proteomes" id="UP000321787"/>
    </source>
</evidence>
<gene>
    <name evidence="1" type="ORF">AFI02nite_39670</name>
    <name evidence="2" type="ORF">GNP77_00185</name>
</gene>
<sequence length="78" mass="9216">MKVEAVGKIQMESIEREKSQEVLKNSISNMKMQNEGVYDQQAINFARKRGEIKEQEIESRVNRLKIYMDKQRELNNIA</sequence>
<evidence type="ECO:0000313" key="4">
    <source>
        <dbReference type="Proteomes" id="UP000435323"/>
    </source>
</evidence>
<dbReference type="Proteomes" id="UP000435323">
    <property type="component" value="Unassembled WGS sequence"/>
</dbReference>
<dbReference type="RefSeq" id="WP_017019592.1">
    <property type="nucleotide sequence ID" value="NZ_BJTZ01000048.1"/>
</dbReference>
<dbReference type="EMBL" id="BJTZ01000048">
    <property type="protein sequence ID" value="GEK15931.1"/>
    <property type="molecule type" value="Genomic_DNA"/>
</dbReference>
<dbReference type="Proteomes" id="UP000321787">
    <property type="component" value="Unassembled WGS sequence"/>
</dbReference>
<organism evidence="1 3">
    <name type="scientific">Aliivibrio fischeri</name>
    <name type="common">Vibrio fischeri</name>
    <dbReference type="NCBI Taxonomy" id="668"/>
    <lineage>
        <taxon>Bacteria</taxon>
        <taxon>Pseudomonadati</taxon>
        <taxon>Pseudomonadota</taxon>
        <taxon>Gammaproteobacteria</taxon>
        <taxon>Vibrionales</taxon>
        <taxon>Vibrionaceae</taxon>
        <taxon>Aliivibrio</taxon>
    </lineage>
</organism>
<comment type="caution">
    <text evidence="1">The sequence shown here is derived from an EMBL/GenBank/DDBJ whole genome shotgun (WGS) entry which is preliminary data.</text>
</comment>
<reference evidence="1 3" key="1">
    <citation type="submission" date="2019-07" db="EMBL/GenBank/DDBJ databases">
        <title>Whole genome shotgun sequence of Aliivibrio fischeri NBRC 101058.</title>
        <authorList>
            <person name="Hosoyama A."/>
            <person name="Uohara A."/>
            <person name="Ohji S."/>
            <person name="Ichikawa N."/>
        </authorList>
    </citation>
    <scope>NUCLEOTIDE SEQUENCE [LARGE SCALE GENOMIC DNA]</scope>
    <source>
        <strain evidence="1 3">NBRC 101058</strain>
    </source>
</reference>
<dbReference type="EMBL" id="WOBO01000001">
    <property type="protein sequence ID" value="MUK43787.1"/>
    <property type="molecule type" value="Genomic_DNA"/>
</dbReference>
<reference evidence="2 4" key="2">
    <citation type="submission" date="2019-11" db="EMBL/GenBank/DDBJ databases">
        <title>Using colonization assays and comparative genomics to discover symbiosis behaviors and factors in Vibrio fischeri.</title>
        <authorList>
            <person name="Bongrand C."/>
            <person name="Moriano-Gutierrez S."/>
            <person name="Arevalo P."/>
            <person name="Mcfall-Ngai M."/>
            <person name="Visick K."/>
            <person name="Polz M.F."/>
            <person name="Ruby E.G."/>
        </authorList>
    </citation>
    <scope>NUCLEOTIDE SEQUENCE [LARGE SCALE GENOMIC DNA]</scope>
    <source>
        <strain evidence="2">Emors.3.2</strain>
        <strain evidence="4">emors.3.2</strain>
    </source>
</reference>
<dbReference type="AlphaFoldDB" id="A0A1B9PHN7"/>
<proteinExistence type="predicted"/>
<protein>
    <submittedName>
        <fullName evidence="1">Uncharacterized protein</fullName>
    </submittedName>
</protein>
<evidence type="ECO:0000313" key="1">
    <source>
        <dbReference type="EMBL" id="GEK15931.1"/>
    </source>
</evidence>
<accession>A0A1B9PHN7</accession>